<dbReference type="Proteomes" id="UP000053577">
    <property type="component" value="Unassembled WGS sequence"/>
</dbReference>
<dbReference type="SMART" id="SM00901">
    <property type="entry name" value="FRG"/>
    <property type="match status" value="1"/>
</dbReference>
<sequence length="287" mass="33550">MEEYFDTIECDNIDDLETKCLSLLNGKDIWVFRGQENAEWKLDTTFTRACDLCAVPQGNREEIEGLMRREFKRRLYQYKNNLPDNSHKDEWLALMQHYGAPTRLLDFTYSPYVGIYFAFERAKINSQVALWAFNTTWNNNGLNTYSPELDEAYKQYQYNRDWNQFSGKISNNSIPKQYILNLNPFRLNERLTYQRGVFLYQGDVSTNLEENILAFSNAIGYNGKSITKFVINNDANGNQRSQALIKLDYMNITRTTLFPDLDGFASSFTARIPTFFMKQIGSGVYYD</sequence>
<feature type="domain" description="FRG" evidence="1">
    <location>
        <begin position="26"/>
        <end position="129"/>
    </location>
</feature>
<dbReference type="Pfam" id="PF08867">
    <property type="entry name" value="FRG"/>
    <property type="match status" value="1"/>
</dbReference>
<proteinExistence type="predicted"/>
<dbReference type="InterPro" id="IPR014966">
    <property type="entry name" value="FRG-dom"/>
</dbReference>
<gene>
    <name evidence="2" type="ORF">DA01_05620</name>
</gene>
<dbReference type="PATRIC" id="fig|61435.5.peg.1114"/>
<accession>A0A0V8M2W0</accession>
<dbReference type="OrthoDB" id="9816036at2"/>
<dbReference type="RefSeq" id="WP_046961230.1">
    <property type="nucleotide sequence ID" value="NZ_JGYD01000018.1"/>
</dbReference>
<reference evidence="2 3" key="1">
    <citation type="journal article" date="2015" name="Sci. Rep.">
        <title>A comparative genomics and reductive dehalogenase gene transcription study of two chloroethene-respiring bacteria, Dehalococcoides mccartyi strains MB and 11a.</title>
        <authorList>
            <person name="Low A."/>
            <person name="Shen Z."/>
            <person name="Cheng D."/>
            <person name="Rogers M.J."/>
            <person name="Lee P.K."/>
            <person name="He J."/>
        </authorList>
    </citation>
    <scope>NUCLEOTIDE SEQUENCE [LARGE SCALE GENOMIC DNA]</scope>
    <source>
        <strain evidence="2 3">MB</strain>
    </source>
</reference>
<protein>
    <recommendedName>
        <fullName evidence="1">FRG domain-containing protein</fullName>
    </recommendedName>
</protein>
<evidence type="ECO:0000259" key="1">
    <source>
        <dbReference type="SMART" id="SM00901"/>
    </source>
</evidence>
<evidence type="ECO:0000313" key="3">
    <source>
        <dbReference type="Proteomes" id="UP000053577"/>
    </source>
</evidence>
<dbReference type="AlphaFoldDB" id="A0A0V8M2W0"/>
<name>A0A0V8M2W0_9CHLR</name>
<organism evidence="2 3">
    <name type="scientific">Dehalococcoides mccartyi</name>
    <dbReference type="NCBI Taxonomy" id="61435"/>
    <lineage>
        <taxon>Bacteria</taxon>
        <taxon>Bacillati</taxon>
        <taxon>Chloroflexota</taxon>
        <taxon>Dehalococcoidia</taxon>
        <taxon>Dehalococcoidales</taxon>
        <taxon>Dehalococcoidaceae</taxon>
        <taxon>Dehalococcoides</taxon>
    </lineage>
</organism>
<dbReference type="EMBL" id="JGYD01000018">
    <property type="protein sequence ID" value="KSV18130.1"/>
    <property type="molecule type" value="Genomic_DNA"/>
</dbReference>
<comment type="caution">
    <text evidence="2">The sequence shown here is derived from an EMBL/GenBank/DDBJ whole genome shotgun (WGS) entry which is preliminary data.</text>
</comment>
<evidence type="ECO:0000313" key="2">
    <source>
        <dbReference type="EMBL" id="KSV18130.1"/>
    </source>
</evidence>